<dbReference type="NCBIfam" id="TIGR00406">
    <property type="entry name" value="prmA"/>
    <property type="match status" value="1"/>
</dbReference>
<evidence type="ECO:0000256" key="1">
    <source>
        <dbReference type="ARBA" id="ARBA00009741"/>
    </source>
</evidence>
<evidence type="ECO:0000256" key="5">
    <source>
        <dbReference type="ARBA" id="ARBA00022691"/>
    </source>
</evidence>
<comment type="subcellular location">
    <subcellularLocation>
        <location evidence="6">Cytoplasm</location>
    </subcellularLocation>
</comment>
<proteinExistence type="inferred from homology"/>
<dbReference type="EMBL" id="SLXV01000010">
    <property type="protein sequence ID" value="TCP69323.1"/>
    <property type="molecule type" value="Genomic_DNA"/>
</dbReference>
<name>A0A4R2RXQ6_9BACL</name>
<dbReference type="SUPFAM" id="SSF53335">
    <property type="entry name" value="S-adenosyl-L-methionine-dependent methyltransferases"/>
    <property type="match status" value="1"/>
</dbReference>
<keyword evidence="7" id="KW-0689">Ribosomal protein</keyword>
<accession>A0A4R2RXQ6</accession>
<dbReference type="GO" id="GO:0016279">
    <property type="term" value="F:protein-lysine N-methyltransferase activity"/>
    <property type="evidence" value="ECO:0007669"/>
    <property type="project" value="RHEA"/>
</dbReference>
<dbReference type="GO" id="GO:0005737">
    <property type="term" value="C:cytoplasm"/>
    <property type="evidence" value="ECO:0007669"/>
    <property type="project" value="UniProtKB-SubCell"/>
</dbReference>
<feature type="binding site" evidence="6">
    <location>
        <position position="195"/>
    </location>
    <ligand>
        <name>S-adenosyl-L-methionine</name>
        <dbReference type="ChEBI" id="CHEBI:59789"/>
    </ligand>
</feature>
<keyword evidence="7" id="KW-0687">Ribonucleoprotein</keyword>
<keyword evidence="3 6" id="KW-0489">Methyltransferase</keyword>
<dbReference type="PIRSF" id="PIRSF000401">
    <property type="entry name" value="RPL11_MTase"/>
    <property type="match status" value="1"/>
</dbReference>
<dbReference type="EC" id="2.1.1.-" evidence="6"/>
<reference evidence="7 8" key="1">
    <citation type="submission" date="2019-03" db="EMBL/GenBank/DDBJ databases">
        <title>Genomic Encyclopedia of Type Strains, Phase IV (KMG-IV): sequencing the most valuable type-strain genomes for metagenomic binning, comparative biology and taxonomic classification.</title>
        <authorList>
            <person name="Goeker M."/>
        </authorList>
    </citation>
    <scope>NUCLEOTIDE SEQUENCE [LARGE SCALE GENOMIC DNA]</scope>
    <source>
        <strain evidence="7 8">DSM 46831</strain>
    </source>
</reference>
<dbReference type="InterPro" id="IPR029063">
    <property type="entry name" value="SAM-dependent_MTases_sf"/>
</dbReference>
<gene>
    <name evidence="6" type="primary">prmA</name>
    <name evidence="7" type="ORF">EDD57_11047</name>
</gene>
<dbReference type="Gene3D" id="3.40.50.150">
    <property type="entry name" value="Vaccinia Virus protein VP39"/>
    <property type="match status" value="1"/>
</dbReference>
<dbReference type="PANTHER" id="PTHR43648">
    <property type="entry name" value="ELECTRON TRANSFER FLAVOPROTEIN BETA SUBUNIT LYSINE METHYLTRANSFERASE"/>
    <property type="match status" value="1"/>
</dbReference>
<feature type="binding site" evidence="6">
    <location>
        <position position="217"/>
    </location>
    <ligand>
        <name>S-adenosyl-L-methionine</name>
        <dbReference type="ChEBI" id="CHEBI:59789"/>
    </ligand>
</feature>
<dbReference type="Pfam" id="PF06325">
    <property type="entry name" value="PrmA"/>
    <property type="match status" value="1"/>
</dbReference>
<feature type="binding site" evidence="6">
    <location>
        <position position="174"/>
    </location>
    <ligand>
        <name>S-adenosyl-L-methionine</name>
        <dbReference type="ChEBI" id="CHEBI:59789"/>
    </ligand>
</feature>
<dbReference type="HAMAP" id="MF_00735">
    <property type="entry name" value="Methyltr_PrmA"/>
    <property type="match status" value="1"/>
</dbReference>
<dbReference type="InterPro" id="IPR050078">
    <property type="entry name" value="Ribosomal_L11_MeTrfase_PrmA"/>
</dbReference>
<evidence type="ECO:0000256" key="4">
    <source>
        <dbReference type="ARBA" id="ARBA00022679"/>
    </source>
</evidence>
<dbReference type="InterPro" id="IPR004498">
    <property type="entry name" value="Ribosomal_PrmA_MeTrfase"/>
</dbReference>
<dbReference type="AlphaFoldDB" id="A0A4R2RXQ6"/>
<comment type="function">
    <text evidence="6">Methylates ribosomal protein L11.</text>
</comment>
<dbReference type="GO" id="GO:0005840">
    <property type="term" value="C:ribosome"/>
    <property type="evidence" value="ECO:0007669"/>
    <property type="project" value="UniProtKB-KW"/>
</dbReference>
<evidence type="ECO:0000313" key="8">
    <source>
        <dbReference type="Proteomes" id="UP000294746"/>
    </source>
</evidence>
<dbReference type="CDD" id="cd02440">
    <property type="entry name" value="AdoMet_MTases"/>
    <property type="match status" value="1"/>
</dbReference>
<keyword evidence="8" id="KW-1185">Reference proteome</keyword>
<sequence>MLPVFLYLGGPSLKWMEVCVHTNHEAVEAISNLLIELGADGVSIEDSEVLTRNWTNQYGEIIDLNPDDYPAEGVRIKTYLPEMVSGDEFISQVKTGLLNMKELGLDVGLAEVTGREVDEEDWANEWKQYYKPIRVTEKLTIKPFWEEYIPTSETEQIIELDPGMAFGTGTHPTTTLSMKLMQKYLNPNCTVVDVGCGSGILSIAAVKLGAKQALALDLDPIAVKSASENVELNNVQEIVQVREGDLLKGMGERTDVVVANILAEIIVLFTHDLPRVLVPGGIFIGSGIIEEKAGLVIQSLKTNGLQVLETVHQDGWVAIAAKKW</sequence>
<feature type="binding site" evidence="6">
    <location>
        <position position="260"/>
    </location>
    <ligand>
        <name>S-adenosyl-L-methionine</name>
        <dbReference type="ChEBI" id="CHEBI:59789"/>
    </ligand>
</feature>
<keyword evidence="5 6" id="KW-0949">S-adenosyl-L-methionine</keyword>
<evidence type="ECO:0000256" key="6">
    <source>
        <dbReference type="HAMAP-Rule" id="MF_00735"/>
    </source>
</evidence>
<comment type="similarity">
    <text evidence="1 6">Belongs to the methyltransferase superfamily. PrmA family.</text>
</comment>
<evidence type="ECO:0000313" key="7">
    <source>
        <dbReference type="EMBL" id="TCP69323.1"/>
    </source>
</evidence>
<evidence type="ECO:0000256" key="2">
    <source>
        <dbReference type="ARBA" id="ARBA00022490"/>
    </source>
</evidence>
<dbReference type="GO" id="GO:0032259">
    <property type="term" value="P:methylation"/>
    <property type="evidence" value="ECO:0007669"/>
    <property type="project" value="UniProtKB-KW"/>
</dbReference>
<dbReference type="PANTHER" id="PTHR43648:SF1">
    <property type="entry name" value="ELECTRON TRANSFER FLAVOPROTEIN BETA SUBUNIT LYSINE METHYLTRANSFERASE"/>
    <property type="match status" value="1"/>
</dbReference>
<comment type="catalytic activity">
    <reaction evidence="6">
        <text>L-lysyl-[protein] + 3 S-adenosyl-L-methionine = N(6),N(6),N(6)-trimethyl-L-lysyl-[protein] + 3 S-adenosyl-L-homocysteine + 3 H(+)</text>
        <dbReference type="Rhea" id="RHEA:54192"/>
        <dbReference type="Rhea" id="RHEA-COMP:9752"/>
        <dbReference type="Rhea" id="RHEA-COMP:13826"/>
        <dbReference type="ChEBI" id="CHEBI:15378"/>
        <dbReference type="ChEBI" id="CHEBI:29969"/>
        <dbReference type="ChEBI" id="CHEBI:57856"/>
        <dbReference type="ChEBI" id="CHEBI:59789"/>
        <dbReference type="ChEBI" id="CHEBI:61961"/>
    </reaction>
</comment>
<dbReference type="Proteomes" id="UP000294746">
    <property type="component" value="Unassembled WGS sequence"/>
</dbReference>
<organism evidence="7 8">
    <name type="scientific">Baia soyae</name>
    <dbReference type="NCBI Taxonomy" id="1544746"/>
    <lineage>
        <taxon>Bacteria</taxon>
        <taxon>Bacillati</taxon>
        <taxon>Bacillota</taxon>
        <taxon>Bacilli</taxon>
        <taxon>Bacillales</taxon>
        <taxon>Thermoactinomycetaceae</taxon>
        <taxon>Baia</taxon>
    </lineage>
</organism>
<protein>
    <recommendedName>
        <fullName evidence="6">Ribosomal protein L11 methyltransferase</fullName>
        <shortName evidence="6">L11 Mtase</shortName>
        <ecNumber evidence="6">2.1.1.-</ecNumber>
    </recommendedName>
</protein>
<evidence type="ECO:0000256" key="3">
    <source>
        <dbReference type="ARBA" id="ARBA00022603"/>
    </source>
</evidence>
<comment type="caution">
    <text evidence="7">The sequence shown here is derived from an EMBL/GenBank/DDBJ whole genome shotgun (WGS) entry which is preliminary data.</text>
</comment>
<keyword evidence="4 6" id="KW-0808">Transferase</keyword>
<keyword evidence="2 6" id="KW-0963">Cytoplasm</keyword>